<dbReference type="Proteomes" id="UP000636709">
    <property type="component" value="Unassembled WGS sequence"/>
</dbReference>
<evidence type="ECO:0000313" key="5">
    <source>
        <dbReference type="EMBL" id="KAF8660302.1"/>
    </source>
</evidence>
<dbReference type="InterPro" id="IPR044660">
    <property type="entry name" value="IBH1-like"/>
</dbReference>
<evidence type="ECO:0000256" key="3">
    <source>
        <dbReference type="SAM" id="MobiDB-lite"/>
    </source>
</evidence>
<evidence type="ECO:0000313" key="6">
    <source>
        <dbReference type="Proteomes" id="UP000636709"/>
    </source>
</evidence>
<gene>
    <name evidence="5" type="ORF">HU200_057873</name>
</gene>
<dbReference type="GO" id="GO:0006355">
    <property type="term" value="P:regulation of DNA-templated transcription"/>
    <property type="evidence" value="ECO:0007669"/>
    <property type="project" value="InterPro"/>
</dbReference>
<keyword evidence="2" id="KW-0804">Transcription</keyword>
<sequence>MASVSEADDSNSNVDLICLRGQAPLLILCVRAQISLSSPPFFPDLPLSLSLLLLSIALTFLSPACLPRLPLLPFKQRARLPTELSLLILSSNLLLLRAGRFMARKRTARRPPPPPPNPNPNRGAAPASSASGSTSPSSKRMQAFHFLRALARIHSTATTVPRRTRTIRRAAYSSMARAANPRRAWSQALLRQVRVRRAMRSRRAVLLRRRVSAAPPPPAAAAASAPPLIGAASARSIVVASPAGETSARGGGPPPRQAGEPARADALRRLVPGGSEMEYCSLLDETADYLRHLLAQVQLMQNLVDLHSAQ</sequence>
<proteinExistence type="predicted"/>
<feature type="region of interest" description="Disordered" evidence="3">
    <location>
        <begin position="105"/>
        <end position="138"/>
    </location>
</feature>
<feature type="region of interest" description="Disordered" evidence="3">
    <location>
        <begin position="241"/>
        <end position="263"/>
    </location>
</feature>
<comment type="caution">
    <text evidence="5">The sequence shown here is derived from an EMBL/GenBank/DDBJ whole genome shotgun (WGS) entry which is preliminary data.</text>
</comment>
<evidence type="ECO:0000256" key="1">
    <source>
        <dbReference type="ARBA" id="ARBA00023015"/>
    </source>
</evidence>
<accession>A0A835AJ50</accession>
<evidence type="ECO:0000259" key="4">
    <source>
        <dbReference type="Pfam" id="PF26576"/>
    </source>
</evidence>
<dbReference type="OrthoDB" id="786845at2759"/>
<organism evidence="5 6">
    <name type="scientific">Digitaria exilis</name>
    <dbReference type="NCBI Taxonomy" id="1010633"/>
    <lineage>
        <taxon>Eukaryota</taxon>
        <taxon>Viridiplantae</taxon>
        <taxon>Streptophyta</taxon>
        <taxon>Embryophyta</taxon>
        <taxon>Tracheophyta</taxon>
        <taxon>Spermatophyta</taxon>
        <taxon>Magnoliopsida</taxon>
        <taxon>Liliopsida</taxon>
        <taxon>Poales</taxon>
        <taxon>Poaceae</taxon>
        <taxon>PACMAD clade</taxon>
        <taxon>Panicoideae</taxon>
        <taxon>Panicodae</taxon>
        <taxon>Paniceae</taxon>
        <taxon>Anthephorinae</taxon>
        <taxon>Digitaria</taxon>
    </lineage>
</organism>
<dbReference type="PANTHER" id="PTHR33124:SF40">
    <property type="entry name" value="TRANSCRIPTION FACTOR IBH1"/>
    <property type="match status" value="1"/>
</dbReference>
<feature type="compositionally biased region" description="Pro residues" evidence="3">
    <location>
        <begin position="110"/>
        <end position="119"/>
    </location>
</feature>
<keyword evidence="1" id="KW-0805">Transcription regulation</keyword>
<evidence type="ECO:0000256" key="2">
    <source>
        <dbReference type="ARBA" id="ARBA00023163"/>
    </source>
</evidence>
<protein>
    <recommendedName>
        <fullName evidence="4">IBH1-like N-terminal domain-containing protein</fullName>
    </recommendedName>
</protein>
<dbReference type="InterPro" id="IPR059002">
    <property type="entry name" value="IBH1_N"/>
</dbReference>
<dbReference type="Pfam" id="PF26576">
    <property type="entry name" value="IBH1_N"/>
    <property type="match status" value="1"/>
</dbReference>
<dbReference type="AlphaFoldDB" id="A0A835AJ50"/>
<keyword evidence="6" id="KW-1185">Reference proteome</keyword>
<feature type="domain" description="IBH1-like N-terminal" evidence="4">
    <location>
        <begin position="145"/>
        <end position="194"/>
    </location>
</feature>
<reference evidence="5" key="1">
    <citation type="submission" date="2020-07" db="EMBL/GenBank/DDBJ databases">
        <title>Genome sequence and genetic diversity analysis of an under-domesticated orphan crop, white fonio (Digitaria exilis).</title>
        <authorList>
            <person name="Bennetzen J.L."/>
            <person name="Chen S."/>
            <person name="Ma X."/>
            <person name="Wang X."/>
            <person name="Yssel A.E.J."/>
            <person name="Chaluvadi S.R."/>
            <person name="Johnson M."/>
            <person name="Gangashetty P."/>
            <person name="Hamidou F."/>
            <person name="Sanogo M.D."/>
            <person name="Zwaenepoel A."/>
            <person name="Wallace J."/>
            <person name="Van De Peer Y."/>
            <person name="Van Deynze A."/>
        </authorList>
    </citation>
    <scope>NUCLEOTIDE SEQUENCE</scope>
    <source>
        <tissue evidence="5">Leaves</tissue>
    </source>
</reference>
<name>A0A835AJ50_9POAL</name>
<dbReference type="EMBL" id="JACEFO010002444">
    <property type="protein sequence ID" value="KAF8660302.1"/>
    <property type="molecule type" value="Genomic_DNA"/>
</dbReference>
<feature type="compositionally biased region" description="Low complexity" evidence="3">
    <location>
        <begin position="120"/>
        <end position="138"/>
    </location>
</feature>
<dbReference type="PANTHER" id="PTHR33124">
    <property type="entry name" value="TRANSCRIPTION FACTOR IBH1-LIKE 1"/>
    <property type="match status" value="1"/>
</dbReference>